<dbReference type="EMBL" id="QLNP01000007">
    <property type="protein sequence ID" value="RAM39136.1"/>
    <property type="molecule type" value="Genomic_DNA"/>
</dbReference>
<keyword evidence="7 8" id="KW-0456">Lyase</keyword>
<feature type="active site" description="Proton donor" evidence="8 9">
    <location>
        <position position="111"/>
    </location>
</feature>
<dbReference type="NCBIfam" id="NF003805">
    <property type="entry name" value="PRK05395.1-2"/>
    <property type="match status" value="1"/>
</dbReference>
<dbReference type="EC" id="4.2.1.10" evidence="5 8"/>
<dbReference type="Proteomes" id="UP000249166">
    <property type="component" value="Unassembled WGS sequence"/>
</dbReference>
<dbReference type="GO" id="GO:0009073">
    <property type="term" value="P:aromatic amino acid family biosynthetic process"/>
    <property type="evidence" value="ECO:0007669"/>
    <property type="project" value="UniProtKB-KW"/>
</dbReference>
<dbReference type="Pfam" id="PF01220">
    <property type="entry name" value="DHquinase_II"/>
    <property type="match status" value="1"/>
</dbReference>
<organism evidence="12 13">
    <name type="scientific">Arthrobacter globiformis</name>
    <dbReference type="NCBI Taxonomy" id="1665"/>
    <lineage>
        <taxon>Bacteria</taxon>
        <taxon>Bacillati</taxon>
        <taxon>Actinomycetota</taxon>
        <taxon>Actinomycetes</taxon>
        <taxon>Micrococcales</taxon>
        <taxon>Micrococcaceae</taxon>
        <taxon>Arthrobacter</taxon>
    </lineage>
</organism>
<feature type="binding site" evidence="8 10">
    <location>
        <position position="91"/>
    </location>
    <ligand>
        <name>substrate</name>
    </ligand>
</feature>
<evidence type="ECO:0000256" key="1">
    <source>
        <dbReference type="ARBA" id="ARBA00001864"/>
    </source>
</evidence>
<dbReference type="GO" id="GO:0019631">
    <property type="term" value="P:quinate catabolic process"/>
    <property type="evidence" value="ECO:0007669"/>
    <property type="project" value="TreeGrafter"/>
</dbReference>
<keyword evidence="8" id="KW-0028">Amino-acid biosynthesis</keyword>
<protein>
    <recommendedName>
        <fullName evidence="5 8">3-dehydroquinate dehydratase</fullName>
        <shortName evidence="8">3-dehydroquinase</shortName>
        <ecNumber evidence="5 8">4.2.1.10</ecNumber>
    </recommendedName>
    <alternativeName>
        <fullName evidence="8">Type II DHQase</fullName>
    </alternativeName>
</protein>
<feature type="binding site" evidence="8 10">
    <location>
        <position position="122"/>
    </location>
    <ligand>
        <name>substrate</name>
    </ligand>
</feature>
<gene>
    <name evidence="8 12" type="primary">aroQ</name>
    <name evidence="12" type="ORF">DBZ45_00870</name>
</gene>
<evidence type="ECO:0000256" key="7">
    <source>
        <dbReference type="ARBA" id="ARBA00023239"/>
    </source>
</evidence>
<dbReference type="UniPathway" id="UPA00053">
    <property type="reaction ID" value="UER00086"/>
</dbReference>
<dbReference type="NCBIfam" id="NF003807">
    <property type="entry name" value="PRK05395.1-4"/>
    <property type="match status" value="1"/>
</dbReference>
<evidence type="ECO:0000313" key="13">
    <source>
        <dbReference type="Proteomes" id="UP000249166"/>
    </source>
</evidence>
<dbReference type="PROSITE" id="PS01029">
    <property type="entry name" value="DEHYDROQUINASE_II"/>
    <property type="match status" value="1"/>
</dbReference>
<evidence type="ECO:0000256" key="10">
    <source>
        <dbReference type="PIRSR" id="PIRSR001399-2"/>
    </source>
</evidence>
<dbReference type="Gene3D" id="3.40.50.9100">
    <property type="entry name" value="Dehydroquinase, class II"/>
    <property type="match status" value="1"/>
</dbReference>
<dbReference type="InterPro" id="IPR036441">
    <property type="entry name" value="DHquinase_II_sf"/>
</dbReference>
<keyword evidence="6 8" id="KW-0057">Aromatic amino acid biosynthesis</keyword>
<dbReference type="GO" id="GO:0009423">
    <property type="term" value="P:chorismate biosynthetic process"/>
    <property type="evidence" value="ECO:0007669"/>
    <property type="project" value="UniProtKB-UniRule"/>
</dbReference>
<dbReference type="PIRSF" id="PIRSF001399">
    <property type="entry name" value="DHquinase_II"/>
    <property type="match status" value="1"/>
</dbReference>
<evidence type="ECO:0000256" key="5">
    <source>
        <dbReference type="ARBA" id="ARBA00012060"/>
    </source>
</evidence>
<name>A0A328HKH7_ARTGO</name>
<accession>A0A328HKH7</accession>
<dbReference type="GO" id="GO:0008652">
    <property type="term" value="P:amino acid biosynthetic process"/>
    <property type="evidence" value="ECO:0007669"/>
    <property type="project" value="UniProtKB-KW"/>
</dbReference>
<dbReference type="PANTHER" id="PTHR21272:SF3">
    <property type="entry name" value="CATABOLIC 3-DEHYDROQUINASE"/>
    <property type="match status" value="1"/>
</dbReference>
<sequence length="158" mass="16615">MTEAPSATEAGRGTILVLNGPNLNLLGTREPEKYGTATLADVEQLAKDTAAAHGLDVECFQSNHEGALVDAIHAARGKAIGIVLNAGAYTHTSVAIRDAISAVQLPAVEVHITNVHAREEFRHHSYLSDISKAVIAGAGIMGYRFAVEYLADLNTGKA</sequence>
<dbReference type="OrthoDB" id="9790793at2"/>
<feature type="binding site" evidence="8 10">
    <location>
        <position position="98"/>
    </location>
    <ligand>
        <name>substrate</name>
    </ligand>
</feature>
<comment type="pathway">
    <text evidence="2 8">Metabolic intermediate biosynthesis; chorismate biosynthesis; chorismate from D-erythrose 4-phosphate and phosphoenolpyruvate: step 3/7.</text>
</comment>
<evidence type="ECO:0000256" key="9">
    <source>
        <dbReference type="PIRSR" id="PIRSR001399-1"/>
    </source>
</evidence>
<feature type="active site" description="Proton acceptor" evidence="8 9">
    <location>
        <position position="34"/>
    </location>
</feature>
<dbReference type="HAMAP" id="MF_00169">
    <property type="entry name" value="AroQ"/>
    <property type="match status" value="1"/>
</dbReference>
<evidence type="ECO:0000256" key="2">
    <source>
        <dbReference type="ARBA" id="ARBA00004902"/>
    </source>
</evidence>
<dbReference type="RefSeq" id="WP_111902101.1">
    <property type="nucleotide sequence ID" value="NZ_QLNP01000007.1"/>
</dbReference>
<proteinExistence type="inferred from homology"/>
<dbReference type="InterPro" id="IPR001874">
    <property type="entry name" value="DHquinase_II"/>
</dbReference>
<dbReference type="GO" id="GO:0003855">
    <property type="term" value="F:3-dehydroquinate dehydratase activity"/>
    <property type="evidence" value="ECO:0007669"/>
    <property type="project" value="UniProtKB-UniRule"/>
</dbReference>
<dbReference type="PANTHER" id="PTHR21272">
    <property type="entry name" value="CATABOLIC 3-DEHYDROQUINASE"/>
    <property type="match status" value="1"/>
</dbReference>
<feature type="site" description="Transition state stabilizer" evidence="8 11">
    <location>
        <position position="29"/>
    </location>
</feature>
<comment type="similarity">
    <text evidence="3 8">Belongs to the type-II 3-dehydroquinase family.</text>
</comment>
<comment type="function">
    <text evidence="8">Catalyzes a trans-dehydration via an enolate intermediate.</text>
</comment>
<dbReference type="AlphaFoldDB" id="A0A328HKH7"/>
<evidence type="ECO:0000256" key="4">
    <source>
        <dbReference type="ARBA" id="ARBA00011193"/>
    </source>
</evidence>
<evidence type="ECO:0000256" key="11">
    <source>
        <dbReference type="PIRSR" id="PIRSR001399-3"/>
    </source>
</evidence>
<dbReference type="CDD" id="cd00466">
    <property type="entry name" value="DHQase_II"/>
    <property type="match status" value="1"/>
</dbReference>
<dbReference type="InterPro" id="IPR018509">
    <property type="entry name" value="DHquinase_II_CS"/>
</dbReference>
<reference evidence="12 13" key="1">
    <citation type="submission" date="2018-04" db="EMBL/GenBank/DDBJ databases">
        <title>Bacteria isolated from cave deposits of Manipur.</title>
        <authorList>
            <person name="Sahoo D."/>
            <person name="Sarangthem I."/>
            <person name="Nandeibam J."/>
        </authorList>
    </citation>
    <scope>NUCLEOTIDE SEQUENCE [LARGE SCALE GENOMIC DNA]</scope>
    <source>
        <strain evidence="13">mrc11</strain>
    </source>
</reference>
<evidence type="ECO:0000256" key="6">
    <source>
        <dbReference type="ARBA" id="ARBA00023141"/>
    </source>
</evidence>
<comment type="caution">
    <text evidence="12">The sequence shown here is derived from an EMBL/GenBank/DDBJ whole genome shotgun (WGS) entry which is preliminary data.</text>
</comment>
<comment type="catalytic activity">
    <reaction evidence="1 8">
        <text>3-dehydroquinate = 3-dehydroshikimate + H2O</text>
        <dbReference type="Rhea" id="RHEA:21096"/>
        <dbReference type="ChEBI" id="CHEBI:15377"/>
        <dbReference type="ChEBI" id="CHEBI:16630"/>
        <dbReference type="ChEBI" id="CHEBI:32364"/>
        <dbReference type="EC" id="4.2.1.10"/>
    </reaction>
</comment>
<dbReference type="SUPFAM" id="SSF52304">
    <property type="entry name" value="Type II 3-dehydroquinate dehydratase"/>
    <property type="match status" value="1"/>
</dbReference>
<feature type="binding site" evidence="8 10">
    <location>
        <begin position="112"/>
        <end position="113"/>
    </location>
    <ligand>
        <name>substrate</name>
    </ligand>
</feature>
<evidence type="ECO:0000256" key="8">
    <source>
        <dbReference type="HAMAP-Rule" id="MF_00169"/>
    </source>
</evidence>
<evidence type="ECO:0000313" key="12">
    <source>
        <dbReference type="EMBL" id="RAM39136.1"/>
    </source>
</evidence>
<evidence type="ECO:0000256" key="3">
    <source>
        <dbReference type="ARBA" id="ARBA00011037"/>
    </source>
</evidence>
<dbReference type="NCBIfam" id="TIGR01088">
    <property type="entry name" value="aroQ"/>
    <property type="match status" value="1"/>
</dbReference>
<comment type="subunit">
    <text evidence="4 8">Homododecamer.</text>
</comment>
<dbReference type="NCBIfam" id="NF003806">
    <property type="entry name" value="PRK05395.1-3"/>
    <property type="match status" value="1"/>
</dbReference>
<dbReference type="NCBIfam" id="NF003804">
    <property type="entry name" value="PRK05395.1-1"/>
    <property type="match status" value="1"/>
</dbReference>
<feature type="binding site" evidence="8 10">
    <location>
        <position position="85"/>
    </location>
    <ligand>
        <name>substrate</name>
    </ligand>
</feature>